<reference evidence="1" key="2">
    <citation type="journal article" date="2015" name="Fish Shellfish Immunol.">
        <title>Early steps in the European eel (Anguilla anguilla)-Vibrio vulnificus interaction in the gills: Role of the RtxA13 toxin.</title>
        <authorList>
            <person name="Callol A."/>
            <person name="Pajuelo D."/>
            <person name="Ebbesson L."/>
            <person name="Teles M."/>
            <person name="MacKenzie S."/>
            <person name="Amaro C."/>
        </authorList>
    </citation>
    <scope>NUCLEOTIDE SEQUENCE</scope>
</reference>
<reference evidence="1" key="1">
    <citation type="submission" date="2014-11" db="EMBL/GenBank/DDBJ databases">
        <authorList>
            <person name="Amaro Gonzalez C."/>
        </authorList>
    </citation>
    <scope>NUCLEOTIDE SEQUENCE</scope>
</reference>
<evidence type="ECO:0000313" key="1">
    <source>
        <dbReference type="EMBL" id="JAH78747.1"/>
    </source>
</evidence>
<sequence length="15" mass="1828">MKAACRWFPLKQVCF</sequence>
<organism evidence="1">
    <name type="scientific">Anguilla anguilla</name>
    <name type="common">European freshwater eel</name>
    <name type="synonym">Muraena anguilla</name>
    <dbReference type="NCBI Taxonomy" id="7936"/>
    <lineage>
        <taxon>Eukaryota</taxon>
        <taxon>Metazoa</taxon>
        <taxon>Chordata</taxon>
        <taxon>Craniata</taxon>
        <taxon>Vertebrata</taxon>
        <taxon>Euteleostomi</taxon>
        <taxon>Actinopterygii</taxon>
        <taxon>Neopterygii</taxon>
        <taxon>Teleostei</taxon>
        <taxon>Anguilliformes</taxon>
        <taxon>Anguillidae</taxon>
        <taxon>Anguilla</taxon>
    </lineage>
</organism>
<protein>
    <submittedName>
        <fullName evidence="1">Uncharacterized protein</fullName>
    </submittedName>
</protein>
<accession>A0A0E9VL14</accession>
<name>A0A0E9VL14_ANGAN</name>
<proteinExistence type="predicted"/>
<dbReference type="EMBL" id="GBXM01029830">
    <property type="protein sequence ID" value="JAH78747.1"/>
    <property type="molecule type" value="Transcribed_RNA"/>
</dbReference>